<proteinExistence type="predicted"/>
<dbReference type="Proteomes" id="UP000664349">
    <property type="component" value="Unassembled WGS sequence"/>
</dbReference>
<name>A0ABS3GKE5_9NEIS</name>
<dbReference type="EMBL" id="JAFLRD010000006">
    <property type="protein sequence ID" value="MBO0415512.1"/>
    <property type="molecule type" value="Genomic_DNA"/>
</dbReference>
<reference evidence="1 2" key="1">
    <citation type="submission" date="2021-03" db="EMBL/GenBank/DDBJ databases">
        <title>First Case of infection caused by Chromobacterium haemolyticum derived from water in China.</title>
        <authorList>
            <person name="Chen J."/>
            <person name="Liu C."/>
        </authorList>
    </citation>
    <scope>NUCLEOTIDE SEQUENCE [LARGE SCALE GENOMIC DNA]</scope>
    <source>
        <strain evidence="1 2">WJ-5</strain>
    </source>
</reference>
<sequence>MPENKVVQTPTPPYPEYSDKVLDQPADYGVLKQLEGTWVNYNPDKTNLGWGLHTTCMPSPGTNSETIFGIFHFLCENYTEELTFSLVDGGVRNRGGTNEQFAGAVKYNQSIQRVSDGVGIHEEDGMYLWMNPMYNHAATEESVISDNGFPGIAIGAGTNGPNYVPPYSIARSGTIPHGSAMMITGGFQADIPGKPEYPTGTDCWTQPFSNSWPTTPQPQDNNTVPAAVAANPVPLAGSPLAISPSMGASALLKIQEGTLAAPLNLDEPAPAWAFDKSLPATHPDSNLTYFQRIVADPNYPYSVRPDLRLRDVIKDQRIKKYTLIQLSSKHNGGPQGGILNTPFVSTFANVTEMNLNLWIQTVIDSDGCEVLQLQYEQVLFFEFMFGSNGQVTRWPHIQVNTLRKKSTGRSHLNY</sequence>
<dbReference type="RefSeq" id="WP_152596882.1">
    <property type="nucleotide sequence ID" value="NZ_JAEILV010000005.1"/>
</dbReference>
<dbReference type="NCBIfam" id="NF040571">
    <property type="entry name" value="peroxidase_FMP"/>
    <property type="match status" value="1"/>
</dbReference>
<accession>A0ABS3GKE5</accession>
<evidence type="ECO:0000313" key="2">
    <source>
        <dbReference type="Proteomes" id="UP000664349"/>
    </source>
</evidence>
<dbReference type="NCBIfam" id="NF040572">
    <property type="entry name" value="heme_bind_FMP"/>
    <property type="match status" value="1"/>
</dbReference>
<evidence type="ECO:0000313" key="1">
    <source>
        <dbReference type="EMBL" id="MBO0415512.1"/>
    </source>
</evidence>
<gene>
    <name evidence="1" type="ORF">J1C50_08305</name>
</gene>
<protein>
    <submittedName>
        <fullName evidence="1">Uncharacterized protein</fullName>
    </submittedName>
</protein>
<organism evidence="1 2">
    <name type="scientific">Chromobacterium haemolyticum</name>
    <dbReference type="NCBI Taxonomy" id="394935"/>
    <lineage>
        <taxon>Bacteria</taxon>
        <taxon>Pseudomonadati</taxon>
        <taxon>Pseudomonadota</taxon>
        <taxon>Betaproteobacteria</taxon>
        <taxon>Neisseriales</taxon>
        <taxon>Chromobacteriaceae</taxon>
        <taxon>Chromobacterium</taxon>
    </lineage>
</organism>
<keyword evidence="2" id="KW-1185">Reference proteome</keyword>
<comment type="caution">
    <text evidence="1">The sequence shown here is derived from an EMBL/GenBank/DDBJ whole genome shotgun (WGS) entry which is preliminary data.</text>
</comment>
<dbReference type="InterPro" id="IPR047975">
    <property type="entry name" value="Heme_bind_FMP"/>
</dbReference>